<dbReference type="EMBL" id="GGEC01068424">
    <property type="protein sequence ID" value="MBX48908.1"/>
    <property type="molecule type" value="Transcribed_RNA"/>
</dbReference>
<evidence type="ECO:0000313" key="1">
    <source>
        <dbReference type="EMBL" id="MBX48908.1"/>
    </source>
</evidence>
<reference evidence="1" key="1">
    <citation type="submission" date="2018-02" db="EMBL/GenBank/DDBJ databases">
        <title>Rhizophora mucronata_Transcriptome.</title>
        <authorList>
            <person name="Meera S.P."/>
            <person name="Sreeshan A."/>
            <person name="Augustine A."/>
        </authorList>
    </citation>
    <scope>NUCLEOTIDE SEQUENCE</scope>
    <source>
        <tissue evidence="1">Leaf</tissue>
    </source>
</reference>
<dbReference type="AlphaFoldDB" id="A0A2P2P2D4"/>
<sequence length="39" mass="4626">MLYNQKVFKRFGHSRHLVEIVELKSLGTTTIHAFNHIFL</sequence>
<protein>
    <submittedName>
        <fullName evidence="1">Uncharacterized protein</fullName>
    </submittedName>
</protein>
<name>A0A2P2P2D4_RHIMU</name>
<accession>A0A2P2P2D4</accession>
<proteinExistence type="predicted"/>
<organism evidence="1">
    <name type="scientific">Rhizophora mucronata</name>
    <name type="common">Asiatic mangrove</name>
    <dbReference type="NCBI Taxonomy" id="61149"/>
    <lineage>
        <taxon>Eukaryota</taxon>
        <taxon>Viridiplantae</taxon>
        <taxon>Streptophyta</taxon>
        <taxon>Embryophyta</taxon>
        <taxon>Tracheophyta</taxon>
        <taxon>Spermatophyta</taxon>
        <taxon>Magnoliopsida</taxon>
        <taxon>eudicotyledons</taxon>
        <taxon>Gunneridae</taxon>
        <taxon>Pentapetalae</taxon>
        <taxon>rosids</taxon>
        <taxon>fabids</taxon>
        <taxon>Malpighiales</taxon>
        <taxon>Rhizophoraceae</taxon>
        <taxon>Rhizophora</taxon>
    </lineage>
</organism>